<dbReference type="GeneID" id="109538994"/>
<organism evidence="3 4">
    <name type="scientific">Dendroctonus ponderosae</name>
    <name type="common">Mountain pine beetle</name>
    <dbReference type="NCBI Taxonomy" id="77166"/>
    <lineage>
        <taxon>Eukaryota</taxon>
        <taxon>Metazoa</taxon>
        <taxon>Ecdysozoa</taxon>
        <taxon>Arthropoda</taxon>
        <taxon>Hexapoda</taxon>
        <taxon>Insecta</taxon>
        <taxon>Pterygota</taxon>
        <taxon>Neoptera</taxon>
        <taxon>Endopterygota</taxon>
        <taxon>Coleoptera</taxon>
        <taxon>Polyphaga</taxon>
        <taxon>Cucujiformia</taxon>
        <taxon>Curculionidae</taxon>
        <taxon>Scolytinae</taxon>
        <taxon>Dendroctonus</taxon>
    </lineage>
</organism>
<accession>A0AAR5PLY6</accession>
<sequence>MAEEQDFPVGHENTEYILGSLDDETPTSSSEDSVESQKLTVCSENALICVKQPDDIGEDSGKVSVDRITSIMAEVELIKTQILSLDHEELERESKKYEEFLVQKTLSLDNIDSKGLDRVKELRKDAILFVQECLKLLDVNEK</sequence>
<feature type="region of interest" description="Disordered" evidence="1">
    <location>
        <begin position="1"/>
        <end position="36"/>
    </location>
</feature>
<evidence type="ECO:0000313" key="3">
    <source>
        <dbReference type="EnsemblMetazoa" id="XP_019762055.1"/>
    </source>
</evidence>
<proteinExistence type="predicted"/>
<keyword evidence="4" id="KW-1185">Reference proteome</keyword>
<dbReference type="Proteomes" id="UP000019118">
    <property type="component" value="Unassembled WGS sequence"/>
</dbReference>
<dbReference type="AlphaFoldDB" id="A0AAR5PLY6"/>
<dbReference type="KEGG" id="dpa:109538994"/>
<dbReference type="EnsemblMetazoa" id="XM_019906496.1">
    <property type="protein sequence ID" value="XP_019762055.1"/>
    <property type="gene ID" value="LOC109538994"/>
</dbReference>
<dbReference type="InterPro" id="IPR036533">
    <property type="entry name" value="BAG_dom_sf"/>
</dbReference>
<reference evidence="4" key="1">
    <citation type="journal article" date="2013" name="Genome Biol.">
        <title>Draft genome of the mountain pine beetle, Dendroctonus ponderosae Hopkins, a major forest pest.</title>
        <authorList>
            <person name="Keeling C.I."/>
            <person name="Yuen M.M."/>
            <person name="Liao N.Y."/>
            <person name="Docking T.R."/>
            <person name="Chan S.K."/>
            <person name="Taylor G.A."/>
            <person name="Palmquist D.L."/>
            <person name="Jackman S.D."/>
            <person name="Nguyen A."/>
            <person name="Li M."/>
            <person name="Henderson H."/>
            <person name="Janes J.K."/>
            <person name="Zhao Y."/>
            <person name="Pandoh P."/>
            <person name="Moore R."/>
            <person name="Sperling F.A."/>
            <person name="Huber D.P."/>
            <person name="Birol I."/>
            <person name="Jones S.J."/>
            <person name="Bohlmann J."/>
        </authorList>
    </citation>
    <scope>NUCLEOTIDE SEQUENCE</scope>
</reference>
<feature type="domain" description="BAG" evidence="2">
    <location>
        <begin position="64"/>
        <end position="141"/>
    </location>
</feature>
<evidence type="ECO:0000313" key="4">
    <source>
        <dbReference type="Proteomes" id="UP000019118"/>
    </source>
</evidence>
<name>A0AAR5PLY6_DENPD</name>
<dbReference type="PROSITE" id="PS51035">
    <property type="entry name" value="BAG"/>
    <property type="match status" value="1"/>
</dbReference>
<dbReference type="InterPro" id="IPR003103">
    <property type="entry name" value="BAG_domain"/>
</dbReference>
<dbReference type="SUPFAM" id="SSF63491">
    <property type="entry name" value="BAG domain"/>
    <property type="match status" value="1"/>
</dbReference>
<reference evidence="3" key="2">
    <citation type="submission" date="2024-08" db="UniProtKB">
        <authorList>
            <consortium name="EnsemblMetazoa"/>
        </authorList>
    </citation>
    <scope>IDENTIFICATION</scope>
</reference>
<protein>
    <recommendedName>
        <fullName evidence="2">BAG domain-containing protein</fullName>
    </recommendedName>
</protein>
<dbReference type="Pfam" id="PF02179">
    <property type="entry name" value="BAG"/>
    <property type="match status" value="1"/>
</dbReference>
<evidence type="ECO:0000256" key="1">
    <source>
        <dbReference type="SAM" id="MobiDB-lite"/>
    </source>
</evidence>
<evidence type="ECO:0000259" key="2">
    <source>
        <dbReference type="PROSITE" id="PS51035"/>
    </source>
</evidence>
<dbReference type="GO" id="GO:0051087">
    <property type="term" value="F:protein-folding chaperone binding"/>
    <property type="evidence" value="ECO:0007669"/>
    <property type="project" value="InterPro"/>
</dbReference>
<dbReference type="Gene3D" id="1.20.58.120">
    <property type="entry name" value="BAG domain"/>
    <property type="match status" value="1"/>
</dbReference>